<dbReference type="STRING" id="546266.NEIMUCOT_05047"/>
<dbReference type="Gene3D" id="3.10.50.40">
    <property type="match status" value="1"/>
</dbReference>
<reference evidence="10 11" key="1">
    <citation type="submission" date="2009-10" db="EMBL/GenBank/DDBJ databases">
        <authorList>
            <person name="Weinstock G."/>
            <person name="Sodergren E."/>
            <person name="Clifton S."/>
            <person name="Fulton L."/>
            <person name="Fulton B."/>
            <person name="Courtney L."/>
            <person name="Fronick C."/>
            <person name="Harrison M."/>
            <person name="Strong C."/>
            <person name="Farmer C."/>
            <person name="Delahaunty K."/>
            <person name="Markovic C."/>
            <person name="Hall O."/>
            <person name="Minx P."/>
            <person name="Tomlinson C."/>
            <person name="Mitreva M."/>
            <person name="Nelson J."/>
            <person name="Hou S."/>
            <person name="Wollam A."/>
            <person name="Pepin K.H."/>
            <person name="Johnson M."/>
            <person name="Bhonagiri V."/>
            <person name="Nash W.E."/>
            <person name="Warren W."/>
            <person name="Chinwalla A."/>
            <person name="Mardis E.R."/>
            <person name="Wilson R.K."/>
        </authorList>
    </citation>
    <scope>NUCLEOTIDE SEQUENCE [LARGE SCALE GENOMIC DNA]</scope>
    <source>
        <strain evidence="11">ATCC 25996 / DSM 4631 / NCTC 10774 / M26</strain>
    </source>
</reference>
<dbReference type="PANTHER" id="PTHR47245">
    <property type="entry name" value="PEPTIDYLPROLYL ISOMERASE"/>
    <property type="match status" value="1"/>
</dbReference>
<dbReference type="AlphaFoldDB" id="D2ZWP9"/>
<sequence>MFQIKEKIMRKNHFTAALVMAALSGSLFAQTLVTVNGQAIDSSVIDGQVAALRAENKQIQDSPQLRQELTNRQVISTVIAQEAKRRKLDQSAEFKKALEQARADAKKQGADKKPSFKTEWAAFEDDLLGQALAIDVLRKNPVNEQEIKKSYDEFAKFYQGSQEVRLREIVTRTKADGQKAAADLKAKKAFTAVLKQYSIDEEAKKAGGIPQAYVPLKDLQEAAPPLYAAVKDLKKGEATSEPLQDGNSYAVFYVDDRRDVKVPAFNEIKGSMARDLSTARIDDTMRALLQKADIKPAK</sequence>
<dbReference type="SUPFAM" id="SSF109998">
    <property type="entry name" value="Triger factor/SurA peptide-binding domain-like"/>
    <property type="match status" value="1"/>
</dbReference>
<evidence type="ECO:0000256" key="6">
    <source>
        <dbReference type="ARBA" id="ARBA00023235"/>
    </source>
</evidence>
<comment type="caution">
    <text evidence="10">The sequence shown here is derived from an EMBL/GenBank/DDBJ whole genome shotgun (WGS) entry which is preliminary data.</text>
</comment>
<comment type="similarity">
    <text evidence="2">Belongs to the PpiC/parvulin rotamase family.</text>
</comment>
<comment type="catalytic activity">
    <reaction evidence="1">
        <text>[protein]-peptidylproline (omega=180) = [protein]-peptidylproline (omega=0)</text>
        <dbReference type="Rhea" id="RHEA:16237"/>
        <dbReference type="Rhea" id="RHEA-COMP:10747"/>
        <dbReference type="Rhea" id="RHEA-COMP:10748"/>
        <dbReference type="ChEBI" id="CHEBI:83833"/>
        <dbReference type="ChEBI" id="CHEBI:83834"/>
        <dbReference type="EC" id="5.2.1.8"/>
    </reaction>
</comment>
<evidence type="ECO:0000259" key="9">
    <source>
        <dbReference type="PROSITE" id="PS50198"/>
    </source>
</evidence>
<dbReference type="PANTHER" id="PTHR47245:SF1">
    <property type="entry name" value="FOLDASE PROTEIN PRSA"/>
    <property type="match status" value="1"/>
</dbReference>
<feature type="signal peptide" evidence="8">
    <location>
        <begin position="1"/>
        <end position="29"/>
    </location>
</feature>
<evidence type="ECO:0000256" key="8">
    <source>
        <dbReference type="SAM" id="SignalP"/>
    </source>
</evidence>
<dbReference type="PROSITE" id="PS50198">
    <property type="entry name" value="PPIC_PPIASE_2"/>
    <property type="match status" value="1"/>
</dbReference>
<evidence type="ECO:0000256" key="1">
    <source>
        <dbReference type="ARBA" id="ARBA00000971"/>
    </source>
</evidence>
<dbReference type="Pfam" id="PF13145">
    <property type="entry name" value="Rotamase_2"/>
    <property type="match status" value="1"/>
</dbReference>
<dbReference type="InterPro" id="IPR027304">
    <property type="entry name" value="Trigger_fact/SurA_dom_sf"/>
</dbReference>
<dbReference type="GO" id="GO:0003755">
    <property type="term" value="F:peptidyl-prolyl cis-trans isomerase activity"/>
    <property type="evidence" value="ECO:0007669"/>
    <property type="project" value="UniProtKB-KW"/>
</dbReference>
<keyword evidence="5 7" id="KW-0697">Rotamase</keyword>
<proteinExistence type="inferred from homology"/>
<keyword evidence="6 7" id="KW-0413">Isomerase</keyword>
<gene>
    <name evidence="10" type="ORF">NEIMUCOT_05047</name>
</gene>
<protein>
    <recommendedName>
        <fullName evidence="3">peptidylprolyl isomerase</fullName>
        <ecNumber evidence="3">5.2.1.8</ecNumber>
    </recommendedName>
</protein>
<dbReference type="eggNOG" id="COG0760">
    <property type="taxonomic scope" value="Bacteria"/>
</dbReference>
<evidence type="ECO:0000313" key="11">
    <source>
        <dbReference type="Proteomes" id="UP000003344"/>
    </source>
</evidence>
<evidence type="ECO:0000256" key="5">
    <source>
        <dbReference type="ARBA" id="ARBA00023110"/>
    </source>
</evidence>
<dbReference type="InterPro" id="IPR050245">
    <property type="entry name" value="PrsA_foldase"/>
</dbReference>
<dbReference type="InterPro" id="IPR000297">
    <property type="entry name" value="PPIase_PpiC"/>
</dbReference>
<organism evidence="10 11">
    <name type="scientific">Neisseria mucosa (strain ATCC 25996 / DSM 4631 / NCTC 10774 / M26)</name>
    <dbReference type="NCBI Taxonomy" id="546266"/>
    <lineage>
        <taxon>Bacteria</taxon>
        <taxon>Pseudomonadati</taxon>
        <taxon>Pseudomonadota</taxon>
        <taxon>Betaproteobacteria</taxon>
        <taxon>Neisseriales</taxon>
        <taxon>Neisseriaceae</taxon>
        <taxon>Neisseria</taxon>
    </lineage>
</organism>
<dbReference type="EMBL" id="ACDX02000008">
    <property type="protein sequence ID" value="EFC88375.1"/>
    <property type="molecule type" value="Genomic_DNA"/>
</dbReference>
<dbReference type="EC" id="5.2.1.8" evidence="3"/>
<evidence type="ECO:0000256" key="3">
    <source>
        <dbReference type="ARBA" id="ARBA00013194"/>
    </source>
</evidence>
<keyword evidence="4 8" id="KW-0732">Signal</keyword>
<accession>D2ZWP9</accession>
<feature type="chain" id="PRO_5007912538" description="peptidylprolyl isomerase" evidence="8">
    <location>
        <begin position="30"/>
        <end position="298"/>
    </location>
</feature>
<dbReference type="Gene3D" id="1.10.8.1040">
    <property type="match status" value="1"/>
</dbReference>
<dbReference type="SUPFAM" id="SSF54534">
    <property type="entry name" value="FKBP-like"/>
    <property type="match status" value="1"/>
</dbReference>
<evidence type="ECO:0000256" key="2">
    <source>
        <dbReference type="ARBA" id="ARBA00007656"/>
    </source>
</evidence>
<name>D2ZWP9_NEIM2</name>
<evidence type="ECO:0000313" key="10">
    <source>
        <dbReference type="EMBL" id="EFC88375.1"/>
    </source>
</evidence>
<dbReference type="InterPro" id="IPR046357">
    <property type="entry name" value="PPIase_dom_sf"/>
</dbReference>
<feature type="domain" description="PpiC" evidence="9">
    <location>
        <begin position="161"/>
        <end position="256"/>
    </location>
</feature>
<dbReference type="Proteomes" id="UP000003344">
    <property type="component" value="Unassembled WGS sequence"/>
</dbReference>
<evidence type="ECO:0000256" key="7">
    <source>
        <dbReference type="PROSITE-ProRule" id="PRU00278"/>
    </source>
</evidence>
<evidence type="ECO:0000256" key="4">
    <source>
        <dbReference type="ARBA" id="ARBA00022729"/>
    </source>
</evidence>